<keyword evidence="5 7" id="KW-1133">Transmembrane helix</keyword>
<dbReference type="SUPFAM" id="SSF161098">
    <property type="entry name" value="MetI-like"/>
    <property type="match status" value="1"/>
</dbReference>
<gene>
    <name evidence="9" type="ORF">ACFPIJ_30150</name>
</gene>
<dbReference type="Pfam" id="PF00528">
    <property type="entry name" value="BPD_transp_1"/>
    <property type="match status" value="1"/>
</dbReference>
<feature type="domain" description="ABC transmembrane type-1" evidence="8">
    <location>
        <begin position="63"/>
        <end position="273"/>
    </location>
</feature>
<keyword evidence="3" id="KW-1003">Cell membrane</keyword>
<dbReference type="PROSITE" id="PS50928">
    <property type="entry name" value="ABC_TM1"/>
    <property type="match status" value="1"/>
</dbReference>
<evidence type="ECO:0000256" key="3">
    <source>
        <dbReference type="ARBA" id="ARBA00022475"/>
    </source>
</evidence>
<dbReference type="RefSeq" id="WP_380119830.1">
    <property type="nucleotide sequence ID" value="NZ_JBHSIU010000041.1"/>
</dbReference>
<evidence type="ECO:0000256" key="1">
    <source>
        <dbReference type="ARBA" id="ARBA00004651"/>
    </source>
</evidence>
<dbReference type="InterPro" id="IPR035906">
    <property type="entry name" value="MetI-like_sf"/>
</dbReference>
<keyword evidence="10" id="KW-1185">Reference proteome</keyword>
<proteinExistence type="inferred from homology"/>
<protein>
    <submittedName>
        <fullName evidence="9">Carbohydrate ABC transporter permease</fullName>
    </submittedName>
</protein>
<keyword evidence="6 7" id="KW-0472">Membrane</keyword>
<evidence type="ECO:0000256" key="5">
    <source>
        <dbReference type="ARBA" id="ARBA00022989"/>
    </source>
</evidence>
<keyword evidence="4 7" id="KW-0812">Transmembrane</keyword>
<organism evidence="9 10">
    <name type="scientific">Dactylosporangium cerinum</name>
    <dbReference type="NCBI Taxonomy" id="1434730"/>
    <lineage>
        <taxon>Bacteria</taxon>
        <taxon>Bacillati</taxon>
        <taxon>Actinomycetota</taxon>
        <taxon>Actinomycetes</taxon>
        <taxon>Micromonosporales</taxon>
        <taxon>Micromonosporaceae</taxon>
        <taxon>Dactylosporangium</taxon>
    </lineage>
</organism>
<feature type="transmembrane region" description="Helical" evidence="7">
    <location>
        <begin position="202"/>
        <end position="222"/>
    </location>
</feature>
<evidence type="ECO:0000256" key="2">
    <source>
        <dbReference type="ARBA" id="ARBA00022448"/>
    </source>
</evidence>
<evidence type="ECO:0000313" key="9">
    <source>
        <dbReference type="EMBL" id="MFC5002081.1"/>
    </source>
</evidence>
<dbReference type="PANTHER" id="PTHR43227">
    <property type="entry name" value="BLL4140 PROTEIN"/>
    <property type="match status" value="1"/>
</dbReference>
<reference evidence="10" key="1">
    <citation type="journal article" date="2019" name="Int. J. Syst. Evol. Microbiol.">
        <title>The Global Catalogue of Microorganisms (GCM) 10K type strain sequencing project: providing services to taxonomists for standard genome sequencing and annotation.</title>
        <authorList>
            <consortium name="The Broad Institute Genomics Platform"/>
            <consortium name="The Broad Institute Genome Sequencing Center for Infectious Disease"/>
            <person name="Wu L."/>
            <person name="Ma J."/>
        </authorList>
    </citation>
    <scope>NUCLEOTIDE SEQUENCE [LARGE SCALE GENOMIC DNA]</scope>
    <source>
        <strain evidence="10">CGMCC 4.7152</strain>
    </source>
</reference>
<feature type="transmembrane region" description="Helical" evidence="7">
    <location>
        <begin position="69"/>
        <end position="88"/>
    </location>
</feature>
<name>A0ABV9W0B1_9ACTN</name>
<comment type="similarity">
    <text evidence="7">Belongs to the binding-protein-dependent transport system permease family.</text>
</comment>
<evidence type="ECO:0000259" key="8">
    <source>
        <dbReference type="PROSITE" id="PS50928"/>
    </source>
</evidence>
<feature type="transmembrane region" description="Helical" evidence="7">
    <location>
        <begin position="252"/>
        <end position="269"/>
    </location>
</feature>
<dbReference type="EMBL" id="JBHSIU010000041">
    <property type="protein sequence ID" value="MFC5002081.1"/>
    <property type="molecule type" value="Genomic_DNA"/>
</dbReference>
<dbReference type="Gene3D" id="1.10.3720.10">
    <property type="entry name" value="MetI-like"/>
    <property type="match status" value="1"/>
</dbReference>
<comment type="caution">
    <text evidence="9">The sequence shown here is derived from an EMBL/GenBank/DDBJ whole genome shotgun (WGS) entry which is preliminary data.</text>
</comment>
<accession>A0ABV9W0B1</accession>
<feature type="transmembrane region" description="Helical" evidence="7">
    <location>
        <begin position="100"/>
        <end position="121"/>
    </location>
</feature>
<sequence>MARRSTGFLYALPMAVIVAVLFVGPLGLMVWMSLNDWPLLGDSAPNGVANYEALREPLFTRAVVFSLKYTAIATVLVTAMAFGLALLVQRPGPVVAVFRTVFFLPAAVGLASASLLFYGMFHQDSSPLNGLARLFGDDGLDWLGDGNHALFSTALLITWKFAGYYMVIIMAGLQSINPLLYEAATLEGATRWQMMRRITLPLLRPTMTLVLVLLVTSSLLAFDQFFILTGGRHGTATVVIGIYREAFTSQDLGRAAALSVGILAVLYVINGAQVRFLRGSSTDRSAA</sequence>
<evidence type="ECO:0000256" key="4">
    <source>
        <dbReference type="ARBA" id="ARBA00022692"/>
    </source>
</evidence>
<evidence type="ECO:0000313" key="10">
    <source>
        <dbReference type="Proteomes" id="UP001595912"/>
    </source>
</evidence>
<keyword evidence="2 7" id="KW-0813">Transport</keyword>
<feature type="transmembrane region" description="Helical" evidence="7">
    <location>
        <begin position="7"/>
        <end position="32"/>
    </location>
</feature>
<evidence type="ECO:0000256" key="7">
    <source>
        <dbReference type="RuleBase" id="RU363032"/>
    </source>
</evidence>
<comment type="subcellular location">
    <subcellularLocation>
        <location evidence="1 7">Cell membrane</location>
        <topology evidence="1 7">Multi-pass membrane protein</topology>
    </subcellularLocation>
</comment>
<dbReference type="Proteomes" id="UP001595912">
    <property type="component" value="Unassembled WGS sequence"/>
</dbReference>
<dbReference type="InterPro" id="IPR000515">
    <property type="entry name" value="MetI-like"/>
</dbReference>
<evidence type="ECO:0000256" key="6">
    <source>
        <dbReference type="ARBA" id="ARBA00023136"/>
    </source>
</evidence>
<dbReference type="PANTHER" id="PTHR43227:SF11">
    <property type="entry name" value="BLL4140 PROTEIN"/>
    <property type="match status" value="1"/>
</dbReference>
<dbReference type="InterPro" id="IPR050809">
    <property type="entry name" value="UgpAE/MalFG_permease"/>
</dbReference>
<dbReference type="CDD" id="cd06261">
    <property type="entry name" value="TM_PBP2"/>
    <property type="match status" value="1"/>
</dbReference>